<keyword evidence="5 7" id="KW-1133">Transmembrane helix</keyword>
<protein>
    <submittedName>
        <fullName evidence="9">Acyltransferase</fullName>
    </submittedName>
</protein>
<feature type="transmembrane region" description="Helical" evidence="7">
    <location>
        <begin position="316"/>
        <end position="337"/>
    </location>
</feature>
<feature type="transmembrane region" description="Helical" evidence="7">
    <location>
        <begin position="278"/>
        <end position="296"/>
    </location>
</feature>
<comment type="subcellular location">
    <subcellularLocation>
        <location evidence="1">Cell membrane</location>
        <topology evidence="1">Multi-pass membrane protein</topology>
    </subcellularLocation>
</comment>
<evidence type="ECO:0000256" key="3">
    <source>
        <dbReference type="ARBA" id="ARBA00022475"/>
    </source>
</evidence>
<feature type="transmembrane region" description="Helical" evidence="7">
    <location>
        <begin position="28"/>
        <end position="45"/>
    </location>
</feature>
<evidence type="ECO:0000256" key="1">
    <source>
        <dbReference type="ARBA" id="ARBA00004651"/>
    </source>
</evidence>
<dbReference type="Proteomes" id="UP001500635">
    <property type="component" value="Unassembled WGS sequence"/>
</dbReference>
<feature type="transmembrane region" description="Helical" evidence="7">
    <location>
        <begin position="142"/>
        <end position="160"/>
    </location>
</feature>
<dbReference type="GO" id="GO:0016746">
    <property type="term" value="F:acyltransferase activity"/>
    <property type="evidence" value="ECO:0007669"/>
    <property type="project" value="UniProtKB-KW"/>
</dbReference>
<dbReference type="PANTHER" id="PTHR40074">
    <property type="entry name" value="O-ACETYLTRANSFERASE WECH"/>
    <property type="match status" value="1"/>
</dbReference>
<keyword evidence="4 7" id="KW-0812">Transmembrane</keyword>
<sequence length="393" mass="43242">MVTTESVPAAPPAAAEAERALPADLTRVVLFLGVVVVHCVTTIDYTPDVVRGAGMASVLLHVTRYGFVAVTLFVLVLSVRGRSMTATQFWRKRFGLIVVPFLVWTLVYSVTDHLLVGGDPFPSPGRFLGDLARTAVTGSAKYQLYFLLVSMQVYLLFPVLSRLVARAGDRPWWILSAAGAIQLTAFAFYQYVPRPSAEPWDTLFNHMWKLLPMYALFVAIGMLAALHLDTVSAWLRAHLVPVVLLAVASGAFSIGAYVRATDPGVVPPRATTAWNPLYLPWFVAGVTLLWVAAMFWDDLRSAGRHVGRRAVSYATVRAFGVFAAHPLVLDILARAGFFDLLRSWFPASATLRTVVLAAAVLAISLLFVDVVLRTPISRWVVARDRIRWVPRRG</sequence>
<feature type="transmembrane region" description="Helical" evidence="7">
    <location>
        <begin position="349"/>
        <end position="372"/>
    </location>
</feature>
<feature type="transmembrane region" description="Helical" evidence="7">
    <location>
        <begin position="240"/>
        <end position="258"/>
    </location>
</feature>
<dbReference type="EMBL" id="BAABFR010000150">
    <property type="protein sequence ID" value="GAA4406133.1"/>
    <property type="molecule type" value="Genomic_DNA"/>
</dbReference>
<dbReference type="RefSeq" id="WP_345001338.1">
    <property type="nucleotide sequence ID" value="NZ_BAABFR010000150.1"/>
</dbReference>
<evidence type="ECO:0000256" key="4">
    <source>
        <dbReference type="ARBA" id="ARBA00022692"/>
    </source>
</evidence>
<dbReference type="PANTHER" id="PTHR40074:SF2">
    <property type="entry name" value="O-ACETYLTRANSFERASE WECH"/>
    <property type="match status" value="1"/>
</dbReference>
<proteinExistence type="inferred from homology"/>
<keyword evidence="10" id="KW-1185">Reference proteome</keyword>
<dbReference type="Pfam" id="PF01757">
    <property type="entry name" value="Acyl_transf_3"/>
    <property type="match status" value="1"/>
</dbReference>
<evidence type="ECO:0000259" key="8">
    <source>
        <dbReference type="Pfam" id="PF01757"/>
    </source>
</evidence>
<organism evidence="9 10">
    <name type="scientific">Tsukamurella soli</name>
    <dbReference type="NCBI Taxonomy" id="644556"/>
    <lineage>
        <taxon>Bacteria</taxon>
        <taxon>Bacillati</taxon>
        <taxon>Actinomycetota</taxon>
        <taxon>Actinomycetes</taxon>
        <taxon>Mycobacteriales</taxon>
        <taxon>Tsukamurellaceae</taxon>
        <taxon>Tsukamurella</taxon>
    </lineage>
</organism>
<name>A0ABP8KH73_9ACTN</name>
<comment type="similarity">
    <text evidence="2">Belongs to the acyltransferase 3 family.</text>
</comment>
<accession>A0ABP8KH73</accession>
<feature type="transmembrane region" description="Helical" evidence="7">
    <location>
        <begin position="65"/>
        <end position="82"/>
    </location>
</feature>
<feature type="transmembrane region" description="Helical" evidence="7">
    <location>
        <begin position="211"/>
        <end position="228"/>
    </location>
</feature>
<reference evidence="10" key="1">
    <citation type="journal article" date="2019" name="Int. J. Syst. Evol. Microbiol.">
        <title>The Global Catalogue of Microorganisms (GCM) 10K type strain sequencing project: providing services to taxonomists for standard genome sequencing and annotation.</title>
        <authorList>
            <consortium name="The Broad Institute Genomics Platform"/>
            <consortium name="The Broad Institute Genome Sequencing Center for Infectious Disease"/>
            <person name="Wu L."/>
            <person name="Ma J."/>
        </authorList>
    </citation>
    <scope>NUCLEOTIDE SEQUENCE [LARGE SCALE GENOMIC DNA]</scope>
    <source>
        <strain evidence="10">JCM 17688</strain>
    </source>
</reference>
<evidence type="ECO:0000313" key="9">
    <source>
        <dbReference type="EMBL" id="GAA4406133.1"/>
    </source>
</evidence>
<comment type="caution">
    <text evidence="9">The sequence shown here is derived from an EMBL/GenBank/DDBJ whole genome shotgun (WGS) entry which is preliminary data.</text>
</comment>
<keyword evidence="6 7" id="KW-0472">Membrane</keyword>
<dbReference type="InterPro" id="IPR002656">
    <property type="entry name" value="Acyl_transf_3_dom"/>
</dbReference>
<feature type="domain" description="Acyltransferase 3" evidence="8">
    <location>
        <begin position="24"/>
        <end position="367"/>
    </location>
</feature>
<feature type="transmembrane region" description="Helical" evidence="7">
    <location>
        <begin position="172"/>
        <end position="191"/>
    </location>
</feature>
<keyword evidence="3" id="KW-1003">Cell membrane</keyword>
<keyword evidence="9" id="KW-0012">Acyltransferase</keyword>
<evidence type="ECO:0000313" key="10">
    <source>
        <dbReference type="Proteomes" id="UP001500635"/>
    </source>
</evidence>
<evidence type="ECO:0000256" key="6">
    <source>
        <dbReference type="ARBA" id="ARBA00023136"/>
    </source>
</evidence>
<feature type="transmembrane region" description="Helical" evidence="7">
    <location>
        <begin position="94"/>
        <end position="111"/>
    </location>
</feature>
<evidence type="ECO:0000256" key="2">
    <source>
        <dbReference type="ARBA" id="ARBA00007400"/>
    </source>
</evidence>
<gene>
    <name evidence="9" type="ORF">GCM10023147_49570</name>
</gene>
<evidence type="ECO:0000256" key="7">
    <source>
        <dbReference type="SAM" id="Phobius"/>
    </source>
</evidence>
<evidence type="ECO:0000256" key="5">
    <source>
        <dbReference type="ARBA" id="ARBA00022989"/>
    </source>
</evidence>
<keyword evidence="9" id="KW-0808">Transferase</keyword>